<gene>
    <name evidence="2" type="ORF">CLUMA_CG019892</name>
</gene>
<name>A0A1J1J2A4_9DIPT</name>
<proteinExistence type="predicted"/>
<organism evidence="2 3">
    <name type="scientific">Clunio marinus</name>
    <dbReference type="NCBI Taxonomy" id="568069"/>
    <lineage>
        <taxon>Eukaryota</taxon>
        <taxon>Metazoa</taxon>
        <taxon>Ecdysozoa</taxon>
        <taxon>Arthropoda</taxon>
        <taxon>Hexapoda</taxon>
        <taxon>Insecta</taxon>
        <taxon>Pterygota</taxon>
        <taxon>Neoptera</taxon>
        <taxon>Endopterygota</taxon>
        <taxon>Diptera</taxon>
        <taxon>Nematocera</taxon>
        <taxon>Chironomoidea</taxon>
        <taxon>Chironomidae</taxon>
        <taxon>Clunio</taxon>
    </lineage>
</organism>
<evidence type="ECO:0000313" key="2">
    <source>
        <dbReference type="EMBL" id="CRL06573.1"/>
    </source>
</evidence>
<dbReference type="AlphaFoldDB" id="A0A1J1J2A4"/>
<dbReference type="Proteomes" id="UP000183832">
    <property type="component" value="Unassembled WGS sequence"/>
</dbReference>
<evidence type="ECO:0000256" key="1">
    <source>
        <dbReference type="SAM" id="MobiDB-lite"/>
    </source>
</evidence>
<feature type="region of interest" description="Disordered" evidence="1">
    <location>
        <begin position="30"/>
        <end position="51"/>
    </location>
</feature>
<protein>
    <submittedName>
        <fullName evidence="2">CLUMA_CG019892, isoform A</fullName>
    </submittedName>
</protein>
<evidence type="ECO:0000313" key="3">
    <source>
        <dbReference type="Proteomes" id="UP000183832"/>
    </source>
</evidence>
<reference evidence="2 3" key="1">
    <citation type="submission" date="2015-04" db="EMBL/GenBank/DDBJ databases">
        <authorList>
            <person name="Syromyatnikov M.Y."/>
            <person name="Popov V.N."/>
        </authorList>
    </citation>
    <scope>NUCLEOTIDE SEQUENCE [LARGE SCALE GENOMIC DNA]</scope>
</reference>
<sequence length="71" mass="8370">MAVDAKQKDLNPSIASICIENHFTRKKETFSSSAEETFSEKRDRYKDKDEEMKSKAIKDFTPFCYRKTQQI</sequence>
<dbReference type="EMBL" id="CVRI01000067">
    <property type="protein sequence ID" value="CRL06573.1"/>
    <property type="molecule type" value="Genomic_DNA"/>
</dbReference>
<accession>A0A1J1J2A4</accession>
<keyword evidence="3" id="KW-1185">Reference proteome</keyword>
<feature type="compositionally biased region" description="Basic and acidic residues" evidence="1">
    <location>
        <begin position="38"/>
        <end position="51"/>
    </location>
</feature>